<dbReference type="Pfam" id="PF01799">
    <property type="entry name" value="Fer2_2"/>
    <property type="match status" value="1"/>
</dbReference>
<dbReference type="EMBL" id="CP053069">
    <property type="protein sequence ID" value="QJR11796.1"/>
    <property type="molecule type" value="Genomic_DNA"/>
</dbReference>
<dbReference type="InterPro" id="IPR012675">
    <property type="entry name" value="Beta-grasp_dom_sf"/>
</dbReference>
<reference evidence="7 8" key="1">
    <citation type="submission" date="2020-04" db="EMBL/GenBank/DDBJ databases">
        <title>Usitatibacter rugosus gen. nov., sp. nov. and Usitatibacter palustris sp. nov., novel members of Usitatibacteraceae fam. nov. within the order Nitrosomonadales isolated from soil.</title>
        <authorList>
            <person name="Huber K.J."/>
            <person name="Neumann-Schaal M."/>
            <person name="Geppert A."/>
            <person name="Luckner M."/>
            <person name="Wanner G."/>
            <person name="Overmann J."/>
        </authorList>
    </citation>
    <scope>NUCLEOTIDE SEQUENCE [LARGE SCALE GENOMIC DNA]</scope>
    <source>
        <strain evidence="7 8">0125_3</strain>
    </source>
</reference>
<dbReference type="Pfam" id="PF00111">
    <property type="entry name" value="Fer2"/>
    <property type="match status" value="1"/>
</dbReference>
<dbReference type="PROSITE" id="PS00197">
    <property type="entry name" value="2FE2S_FER_1"/>
    <property type="match status" value="1"/>
</dbReference>
<dbReference type="Gene3D" id="1.10.150.120">
    <property type="entry name" value="[2Fe-2S]-binding domain"/>
    <property type="match status" value="1"/>
</dbReference>
<evidence type="ECO:0000256" key="1">
    <source>
        <dbReference type="ARBA" id="ARBA00022714"/>
    </source>
</evidence>
<keyword evidence="2" id="KW-0479">Metal-binding</keyword>
<dbReference type="SUPFAM" id="SSF47741">
    <property type="entry name" value="CO dehydrogenase ISP C-domain like"/>
    <property type="match status" value="1"/>
</dbReference>
<dbReference type="InterPro" id="IPR006058">
    <property type="entry name" value="2Fe2S_fd_BS"/>
</dbReference>
<dbReference type="KEGG" id="uru:DSM104443_02879"/>
<keyword evidence="4" id="KW-0408">Iron</keyword>
<evidence type="ECO:0000259" key="6">
    <source>
        <dbReference type="PROSITE" id="PS51085"/>
    </source>
</evidence>
<accession>A0A6M4GX11</accession>
<dbReference type="FunFam" id="3.10.20.30:FF:000020">
    <property type="entry name" value="Xanthine dehydrogenase iron-sulfur subunit"/>
    <property type="match status" value="1"/>
</dbReference>
<dbReference type="AlphaFoldDB" id="A0A6M4GX11"/>
<dbReference type="Proteomes" id="UP000501534">
    <property type="component" value="Chromosome"/>
</dbReference>
<evidence type="ECO:0000256" key="4">
    <source>
        <dbReference type="ARBA" id="ARBA00023004"/>
    </source>
</evidence>
<dbReference type="Gene3D" id="3.10.20.30">
    <property type="match status" value="1"/>
</dbReference>
<keyword evidence="5" id="KW-0411">Iron-sulfur</keyword>
<dbReference type="InterPro" id="IPR036010">
    <property type="entry name" value="2Fe-2S_ferredoxin-like_sf"/>
</dbReference>
<dbReference type="PANTHER" id="PTHR44379:SF2">
    <property type="entry name" value="BLR6218 PROTEIN"/>
    <property type="match status" value="1"/>
</dbReference>
<sequence>MIKFFVNGDPVQFNASPDTPLLWVIRDSIGLTGTKFGCGMAQCGACTVHVNGEATRSCITPASAVAGKRINTIEGLPDTPVTKAVRAAWLDKDVVQCGYCQPGQIMSATALLAKNPKPSDADIDAAMDGNLCRCGTYQRIREAVKTAAAALPAKK</sequence>
<dbReference type="GO" id="GO:0047121">
    <property type="term" value="F:isoquinoline 1-oxidoreductase activity"/>
    <property type="evidence" value="ECO:0007669"/>
    <property type="project" value="UniProtKB-EC"/>
</dbReference>
<proteinExistence type="predicted"/>
<dbReference type="PANTHER" id="PTHR44379">
    <property type="entry name" value="OXIDOREDUCTASE WITH IRON-SULFUR SUBUNIT"/>
    <property type="match status" value="1"/>
</dbReference>
<dbReference type="GO" id="GO:0046872">
    <property type="term" value="F:metal ion binding"/>
    <property type="evidence" value="ECO:0007669"/>
    <property type="project" value="UniProtKB-KW"/>
</dbReference>
<name>A0A6M4GX11_9PROT</name>
<dbReference type="InterPro" id="IPR002888">
    <property type="entry name" value="2Fe-2S-bd"/>
</dbReference>
<gene>
    <name evidence="7" type="primary">iorA_3</name>
    <name evidence="7" type="ORF">DSM104443_02879</name>
</gene>
<evidence type="ECO:0000313" key="7">
    <source>
        <dbReference type="EMBL" id="QJR11796.1"/>
    </source>
</evidence>
<feature type="domain" description="2Fe-2S ferredoxin-type" evidence="6">
    <location>
        <begin position="1"/>
        <end position="76"/>
    </location>
</feature>
<protein>
    <submittedName>
        <fullName evidence="7">Isoquinoline 1-oxidoreductase subunit alpha</fullName>
        <ecNumber evidence="7">1.3.99.16</ecNumber>
    </submittedName>
</protein>
<evidence type="ECO:0000256" key="3">
    <source>
        <dbReference type="ARBA" id="ARBA00023002"/>
    </source>
</evidence>
<dbReference type="EC" id="1.3.99.16" evidence="7"/>
<evidence type="ECO:0000313" key="8">
    <source>
        <dbReference type="Proteomes" id="UP000501534"/>
    </source>
</evidence>
<dbReference type="InterPro" id="IPR001041">
    <property type="entry name" value="2Fe-2S_ferredoxin-type"/>
</dbReference>
<organism evidence="7 8">
    <name type="scientific">Usitatibacter rugosus</name>
    <dbReference type="NCBI Taxonomy" id="2732067"/>
    <lineage>
        <taxon>Bacteria</taxon>
        <taxon>Pseudomonadati</taxon>
        <taxon>Pseudomonadota</taxon>
        <taxon>Betaproteobacteria</taxon>
        <taxon>Nitrosomonadales</taxon>
        <taxon>Usitatibacteraceae</taxon>
        <taxon>Usitatibacter</taxon>
    </lineage>
</organism>
<evidence type="ECO:0000256" key="2">
    <source>
        <dbReference type="ARBA" id="ARBA00022723"/>
    </source>
</evidence>
<keyword evidence="8" id="KW-1185">Reference proteome</keyword>
<keyword evidence="1" id="KW-0001">2Fe-2S</keyword>
<keyword evidence="3 7" id="KW-0560">Oxidoreductase</keyword>
<dbReference type="SUPFAM" id="SSF54292">
    <property type="entry name" value="2Fe-2S ferredoxin-like"/>
    <property type="match status" value="1"/>
</dbReference>
<evidence type="ECO:0000256" key="5">
    <source>
        <dbReference type="ARBA" id="ARBA00023014"/>
    </source>
</evidence>
<dbReference type="GO" id="GO:0051537">
    <property type="term" value="F:2 iron, 2 sulfur cluster binding"/>
    <property type="evidence" value="ECO:0007669"/>
    <property type="project" value="UniProtKB-KW"/>
</dbReference>
<dbReference type="PROSITE" id="PS51085">
    <property type="entry name" value="2FE2S_FER_2"/>
    <property type="match status" value="1"/>
</dbReference>
<dbReference type="InterPro" id="IPR051452">
    <property type="entry name" value="Diverse_Oxidoreductases"/>
</dbReference>
<dbReference type="RefSeq" id="WP_171093430.1">
    <property type="nucleotide sequence ID" value="NZ_CP053069.1"/>
</dbReference>
<dbReference type="CDD" id="cd00207">
    <property type="entry name" value="fer2"/>
    <property type="match status" value="1"/>
</dbReference>
<dbReference type="InterPro" id="IPR036884">
    <property type="entry name" value="2Fe-2S-bd_dom_sf"/>
</dbReference>